<feature type="domain" description="Methyltransferase type 11" evidence="2">
    <location>
        <begin position="74"/>
        <end position="171"/>
    </location>
</feature>
<dbReference type="GeneID" id="115007756"/>
<evidence type="ECO:0000256" key="1">
    <source>
        <dbReference type="SAM" id="SignalP"/>
    </source>
</evidence>
<keyword evidence="1" id="KW-0732">Signal</keyword>
<reference evidence="4" key="1">
    <citation type="submission" date="2025-08" db="UniProtKB">
        <authorList>
            <consortium name="RefSeq"/>
        </authorList>
    </citation>
    <scope>IDENTIFICATION</scope>
</reference>
<dbReference type="CDD" id="cd02440">
    <property type="entry name" value="AdoMet_MTases"/>
    <property type="match status" value="1"/>
</dbReference>
<name>A0A6J2PN55_COTGO</name>
<protein>
    <submittedName>
        <fullName evidence="4">Methyltransferase-like protein 7A</fullName>
    </submittedName>
</protein>
<dbReference type="Gene3D" id="3.40.50.150">
    <property type="entry name" value="Vaccinia Virus protein VP39"/>
    <property type="match status" value="1"/>
</dbReference>
<feature type="signal peptide" evidence="1">
    <location>
        <begin position="1"/>
        <end position="16"/>
    </location>
</feature>
<dbReference type="Pfam" id="PF08241">
    <property type="entry name" value="Methyltransf_11"/>
    <property type="match status" value="1"/>
</dbReference>
<dbReference type="AlphaFoldDB" id="A0A6J2PN55"/>
<sequence length="242" mass="27765">MAFLMTFCTLIVNVLCLPLHLIKAVGMYEIYKRFFPICLYRCSIMYNKNMYDKKKELFRSIPEFNKPGGQLTILEIGCGTGTNFEFYPPGCKVICTDPNPHFKKYLKTSMEGNDHLTFEKFLVSSGEDMGSIESETVDVVVCTLVLCSVNNIPQTLQEVRRMLRPGGALFFLEHVVGEPSTWTHFFQHVLQPPWYYFGDGCEVTRDTWKPLEAAGFSKLKLRHMEAPLMFLIKPHIMGHAVK</sequence>
<accession>A0A6J2PN55</accession>
<dbReference type="KEGG" id="cgob:115007756"/>
<evidence type="ECO:0000259" key="2">
    <source>
        <dbReference type="Pfam" id="PF08241"/>
    </source>
</evidence>
<evidence type="ECO:0000313" key="4">
    <source>
        <dbReference type="RefSeq" id="XP_029286577.1"/>
    </source>
</evidence>
<dbReference type="InterPro" id="IPR052356">
    <property type="entry name" value="Thiol_S-MT"/>
</dbReference>
<gene>
    <name evidence="4" type="primary">LOC115007756</name>
</gene>
<organism evidence="3 4">
    <name type="scientific">Cottoperca gobio</name>
    <name type="common">Frogmouth</name>
    <name type="synonym">Aphritis gobio</name>
    <dbReference type="NCBI Taxonomy" id="56716"/>
    <lineage>
        <taxon>Eukaryota</taxon>
        <taxon>Metazoa</taxon>
        <taxon>Chordata</taxon>
        <taxon>Craniata</taxon>
        <taxon>Vertebrata</taxon>
        <taxon>Euteleostomi</taxon>
        <taxon>Actinopterygii</taxon>
        <taxon>Neopterygii</taxon>
        <taxon>Teleostei</taxon>
        <taxon>Neoteleostei</taxon>
        <taxon>Acanthomorphata</taxon>
        <taxon>Eupercaria</taxon>
        <taxon>Perciformes</taxon>
        <taxon>Notothenioidei</taxon>
        <taxon>Bovichtidae</taxon>
        <taxon>Cottoperca</taxon>
    </lineage>
</organism>
<keyword evidence="3" id="KW-1185">Reference proteome</keyword>
<dbReference type="SUPFAM" id="SSF53335">
    <property type="entry name" value="S-adenosyl-L-methionine-dependent methyltransferases"/>
    <property type="match status" value="1"/>
</dbReference>
<dbReference type="PANTHER" id="PTHR45036:SF1">
    <property type="entry name" value="METHYLTRANSFERASE LIKE 7A"/>
    <property type="match status" value="1"/>
</dbReference>
<dbReference type="InterPro" id="IPR029063">
    <property type="entry name" value="SAM-dependent_MTases_sf"/>
</dbReference>
<evidence type="ECO:0000313" key="3">
    <source>
        <dbReference type="Proteomes" id="UP000504630"/>
    </source>
</evidence>
<dbReference type="Proteomes" id="UP000504630">
    <property type="component" value="Chromosome 5"/>
</dbReference>
<dbReference type="InParanoid" id="A0A6J2PN55"/>
<dbReference type="RefSeq" id="XP_029286577.1">
    <property type="nucleotide sequence ID" value="XM_029430717.1"/>
</dbReference>
<dbReference type="OrthoDB" id="416496at2759"/>
<feature type="chain" id="PRO_5027031014" evidence="1">
    <location>
        <begin position="17"/>
        <end position="242"/>
    </location>
</feature>
<dbReference type="InterPro" id="IPR013216">
    <property type="entry name" value="Methyltransf_11"/>
</dbReference>
<dbReference type="PANTHER" id="PTHR45036">
    <property type="entry name" value="METHYLTRANSFERASE LIKE 7B"/>
    <property type="match status" value="1"/>
</dbReference>
<dbReference type="GO" id="GO:0008757">
    <property type="term" value="F:S-adenosylmethionine-dependent methyltransferase activity"/>
    <property type="evidence" value="ECO:0007669"/>
    <property type="project" value="InterPro"/>
</dbReference>
<proteinExistence type="predicted"/>